<reference evidence="1" key="1">
    <citation type="submission" date="2021-03" db="EMBL/GenBank/DDBJ databases">
        <title>Draft genome sequence of rust myrtle Austropuccinia psidii MF-1, a brazilian biotype.</title>
        <authorList>
            <person name="Quecine M.C."/>
            <person name="Pachon D.M.R."/>
            <person name="Bonatelli M.L."/>
            <person name="Correr F.H."/>
            <person name="Franceschini L.M."/>
            <person name="Leite T.F."/>
            <person name="Margarido G.R.A."/>
            <person name="Almeida C.A."/>
            <person name="Ferrarezi J.A."/>
            <person name="Labate C.A."/>
        </authorList>
    </citation>
    <scope>NUCLEOTIDE SEQUENCE</scope>
    <source>
        <strain evidence="1">MF-1</strain>
    </source>
</reference>
<gene>
    <name evidence="1" type="ORF">O181_061993</name>
</gene>
<comment type="caution">
    <text evidence="1">The sequence shown here is derived from an EMBL/GenBank/DDBJ whole genome shotgun (WGS) entry which is preliminary data.</text>
</comment>
<protein>
    <submittedName>
        <fullName evidence="1">Uncharacterized protein</fullName>
    </submittedName>
</protein>
<dbReference type="AlphaFoldDB" id="A0A9Q3HZ36"/>
<keyword evidence="2" id="KW-1185">Reference proteome</keyword>
<accession>A0A9Q3HZ36</accession>
<dbReference type="Proteomes" id="UP000765509">
    <property type="component" value="Unassembled WGS sequence"/>
</dbReference>
<organism evidence="1 2">
    <name type="scientific">Austropuccinia psidii MF-1</name>
    <dbReference type="NCBI Taxonomy" id="1389203"/>
    <lineage>
        <taxon>Eukaryota</taxon>
        <taxon>Fungi</taxon>
        <taxon>Dikarya</taxon>
        <taxon>Basidiomycota</taxon>
        <taxon>Pucciniomycotina</taxon>
        <taxon>Pucciniomycetes</taxon>
        <taxon>Pucciniales</taxon>
        <taxon>Sphaerophragmiaceae</taxon>
        <taxon>Austropuccinia</taxon>
    </lineage>
</organism>
<name>A0A9Q3HZ36_9BASI</name>
<proteinExistence type="predicted"/>
<dbReference type="EMBL" id="AVOT02029438">
    <property type="protein sequence ID" value="MBW0522278.1"/>
    <property type="molecule type" value="Genomic_DNA"/>
</dbReference>
<evidence type="ECO:0000313" key="1">
    <source>
        <dbReference type="EMBL" id="MBW0522278.1"/>
    </source>
</evidence>
<sequence>MESYSQLPQLSNIQLDLSKIQDSQLMNTKPNRGKGYTAGNSHITEVVIDNKPIKLSLDPGAFSSCVRNSFLKTCVPNFEHQLFPIDGINLNSSSSSMKSLGIFGATVIFPHMEI</sequence>
<evidence type="ECO:0000313" key="2">
    <source>
        <dbReference type="Proteomes" id="UP000765509"/>
    </source>
</evidence>